<sequence length="127" mass="14048">MGESFDNIIFPSLKPVQQKDLTKEFAKIEGTPSAPRLLKSERERLEAAAAAAATSSSTNTNGDGTLDSDDVSMEDSNQVDAFDIIDPVNVLSKLPDDFSTRIGSSKWKDRVEVLEEVNEEFDMQMFK</sequence>
<evidence type="ECO:0000313" key="1">
    <source>
        <dbReference type="EMBL" id="GMF04880.1"/>
    </source>
</evidence>
<dbReference type="EMBL" id="BSXV01007295">
    <property type="protein sequence ID" value="GMF04880.1"/>
    <property type="molecule type" value="Genomic_DNA"/>
</dbReference>
<gene>
    <name evidence="1" type="ORF">Cboi01_000655200</name>
</gene>
<reference evidence="1" key="1">
    <citation type="submission" date="2023-04" db="EMBL/GenBank/DDBJ databases">
        <title>Candida boidinii NBRC 1967.</title>
        <authorList>
            <person name="Ichikawa N."/>
            <person name="Sato H."/>
            <person name="Tonouchi N."/>
        </authorList>
    </citation>
    <scope>NUCLEOTIDE SEQUENCE</scope>
    <source>
        <strain evidence="1">NBRC 1967</strain>
    </source>
</reference>
<protein>
    <submittedName>
        <fullName evidence="1">Unnamed protein product</fullName>
    </submittedName>
</protein>
<accession>A0ACB5U9Q1</accession>
<name>A0ACB5U9Q1_CANBO</name>
<comment type="caution">
    <text evidence="1">The sequence shown here is derived from an EMBL/GenBank/DDBJ whole genome shotgun (WGS) entry which is preliminary data.</text>
</comment>
<keyword evidence="2" id="KW-1185">Reference proteome</keyword>
<evidence type="ECO:0000313" key="2">
    <source>
        <dbReference type="Proteomes" id="UP001165101"/>
    </source>
</evidence>
<dbReference type="Proteomes" id="UP001165101">
    <property type="component" value="Unassembled WGS sequence"/>
</dbReference>
<proteinExistence type="predicted"/>
<organism evidence="1 2">
    <name type="scientific">Candida boidinii</name>
    <name type="common">Yeast</name>
    <dbReference type="NCBI Taxonomy" id="5477"/>
    <lineage>
        <taxon>Eukaryota</taxon>
        <taxon>Fungi</taxon>
        <taxon>Dikarya</taxon>
        <taxon>Ascomycota</taxon>
        <taxon>Saccharomycotina</taxon>
        <taxon>Pichiomycetes</taxon>
        <taxon>Pichiales</taxon>
        <taxon>Pichiaceae</taxon>
        <taxon>Ogataea</taxon>
        <taxon>Ogataea/Candida clade</taxon>
    </lineage>
</organism>